<dbReference type="RefSeq" id="WP_344888323.1">
    <property type="nucleotide sequence ID" value="NZ_BAAAWD010000004.1"/>
</dbReference>
<dbReference type="InterPro" id="IPR010982">
    <property type="entry name" value="Lambda_DNA-bd_dom_sf"/>
</dbReference>
<gene>
    <name evidence="2" type="ORF">GCM10017559_07770</name>
</gene>
<dbReference type="EMBL" id="BAAAWD010000004">
    <property type="protein sequence ID" value="GAA2990205.1"/>
    <property type="molecule type" value="Genomic_DNA"/>
</dbReference>
<dbReference type="CDD" id="cd00093">
    <property type="entry name" value="HTH_XRE"/>
    <property type="match status" value="1"/>
</dbReference>
<dbReference type="Gene3D" id="1.10.260.40">
    <property type="entry name" value="lambda repressor-like DNA-binding domains"/>
    <property type="match status" value="1"/>
</dbReference>
<dbReference type="Pfam" id="PF13560">
    <property type="entry name" value="HTH_31"/>
    <property type="match status" value="1"/>
</dbReference>
<name>A0ABN3XRU9_9ACTN</name>
<dbReference type="Proteomes" id="UP001499930">
    <property type="component" value="Unassembled WGS sequence"/>
</dbReference>
<keyword evidence="3" id="KW-1185">Reference proteome</keyword>
<accession>A0ABN3XRU9</accession>
<dbReference type="PROSITE" id="PS50943">
    <property type="entry name" value="HTH_CROC1"/>
    <property type="match status" value="1"/>
</dbReference>
<reference evidence="2 3" key="1">
    <citation type="journal article" date="2019" name="Int. J. Syst. Evol. Microbiol.">
        <title>The Global Catalogue of Microorganisms (GCM) 10K type strain sequencing project: providing services to taxonomists for standard genome sequencing and annotation.</title>
        <authorList>
            <consortium name="The Broad Institute Genomics Platform"/>
            <consortium name="The Broad Institute Genome Sequencing Center for Infectious Disease"/>
            <person name="Wu L."/>
            <person name="Ma J."/>
        </authorList>
    </citation>
    <scope>NUCLEOTIDE SEQUENCE [LARGE SCALE GENOMIC DNA]</scope>
    <source>
        <strain evidence="2 3">JCM 3106</strain>
    </source>
</reference>
<protein>
    <recommendedName>
        <fullName evidence="1">HTH cro/C1-type domain-containing protein</fullName>
    </recommendedName>
</protein>
<dbReference type="SUPFAM" id="SSF47413">
    <property type="entry name" value="lambda repressor-like DNA-binding domains"/>
    <property type="match status" value="1"/>
</dbReference>
<feature type="domain" description="HTH cro/C1-type" evidence="1">
    <location>
        <begin position="15"/>
        <end position="69"/>
    </location>
</feature>
<dbReference type="InterPro" id="IPR001387">
    <property type="entry name" value="Cro/C1-type_HTH"/>
</dbReference>
<comment type="caution">
    <text evidence="2">The sequence shown here is derived from an EMBL/GenBank/DDBJ whole genome shotgun (WGS) entry which is preliminary data.</text>
</comment>
<evidence type="ECO:0000313" key="3">
    <source>
        <dbReference type="Proteomes" id="UP001499930"/>
    </source>
</evidence>
<evidence type="ECO:0000313" key="2">
    <source>
        <dbReference type="EMBL" id="GAA2990205.1"/>
    </source>
</evidence>
<dbReference type="SMART" id="SM00530">
    <property type="entry name" value="HTH_XRE"/>
    <property type="match status" value="1"/>
</dbReference>
<organism evidence="2 3">
    <name type="scientific">Streptosporangium longisporum</name>
    <dbReference type="NCBI Taxonomy" id="46187"/>
    <lineage>
        <taxon>Bacteria</taxon>
        <taxon>Bacillati</taxon>
        <taxon>Actinomycetota</taxon>
        <taxon>Actinomycetes</taxon>
        <taxon>Streptosporangiales</taxon>
        <taxon>Streptosporangiaceae</taxon>
        <taxon>Streptosporangium</taxon>
    </lineage>
</organism>
<evidence type="ECO:0000259" key="1">
    <source>
        <dbReference type="PROSITE" id="PS50943"/>
    </source>
</evidence>
<proteinExistence type="predicted"/>
<sequence length="194" mass="21446">MHTTEWDRTALTATLRKIMEKAELSQAAVSEMAGRDRTMANRWLSGKHQPTYEAAAQLAATLTRQRPDLSSLARQFLIAAGHGDRIAGDMTSLLPPLDASAAGASEVLRQAVADLRDRAQAENRPLAELLVEEGIVSPDELVVPDSLRPDPIIEEINASSDLSEETKIALIRAHLENRARRFEDARMERKELDD</sequence>